<dbReference type="InterPro" id="IPR029039">
    <property type="entry name" value="Flavoprotein-like_sf"/>
</dbReference>
<comment type="caution">
    <text evidence="10">The sequence shown here is derived from an EMBL/GenBank/DDBJ whole genome shotgun (WGS) entry which is preliminary data.</text>
</comment>
<keyword evidence="7" id="KW-0408">Iron</keyword>
<organism evidence="10 11">
    <name type="scientific">Acaryochloris thomasi RCC1774</name>
    <dbReference type="NCBI Taxonomy" id="1764569"/>
    <lineage>
        <taxon>Bacteria</taxon>
        <taxon>Bacillati</taxon>
        <taxon>Cyanobacteriota</taxon>
        <taxon>Cyanophyceae</taxon>
        <taxon>Acaryochloridales</taxon>
        <taxon>Acaryochloridaceae</taxon>
        <taxon>Acaryochloris</taxon>
        <taxon>Acaryochloris thomasi</taxon>
    </lineage>
</organism>
<keyword evidence="6" id="KW-0249">Electron transport</keyword>
<dbReference type="PROSITE" id="PS50902">
    <property type="entry name" value="FLAVODOXIN_LIKE"/>
    <property type="match status" value="1"/>
</dbReference>
<feature type="domain" description="Flavodoxin-like" evidence="9">
    <location>
        <begin position="269"/>
        <end position="405"/>
    </location>
</feature>
<dbReference type="InterPro" id="IPR036866">
    <property type="entry name" value="RibonucZ/Hydroxyglut_hydro"/>
</dbReference>
<protein>
    <submittedName>
        <fullName evidence="10">Diflavin flavoprotein A 3</fullName>
        <ecNumber evidence="10">1.-.-.-</ecNumber>
    </submittedName>
</protein>
<dbReference type="EMBL" id="PQWO01000043">
    <property type="protein sequence ID" value="PZD70329.1"/>
    <property type="molecule type" value="Genomic_DNA"/>
</dbReference>
<gene>
    <name evidence="10" type="primary">dfa3</name>
    <name evidence="10" type="ORF">C1752_14074</name>
</gene>
<dbReference type="Proteomes" id="UP000248857">
    <property type="component" value="Unassembled WGS sequence"/>
</dbReference>
<evidence type="ECO:0000259" key="9">
    <source>
        <dbReference type="PROSITE" id="PS50902"/>
    </source>
</evidence>
<dbReference type="PANTHER" id="PTHR32145:SF11">
    <property type="entry name" value="DIFLAVIN FLAVOPROTEIN A 2-RELATED"/>
    <property type="match status" value="1"/>
</dbReference>
<dbReference type="OrthoDB" id="9807946at2"/>
<reference evidence="10 11" key="1">
    <citation type="journal article" date="2018" name="Sci. Rep.">
        <title>A novel species of the marine cyanobacterium Acaryochloris with a unique pigment content and lifestyle.</title>
        <authorList>
            <person name="Partensky F."/>
            <person name="Six C."/>
            <person name="Ratin M."/>
            <person name="Garczarek L."/>
            <person name="Vaulot D."/>
            <person name="Probert I."/>
            <person name="Calteau A."/>
            <person name="Gourvil P."/>
            <person name="Marie D."/>
            <person name="Grebert T."/>
            <person name="Bouchier C."/>
            <person name="Le Panse S."/>
            <person name="Gachenot M."/>
            <person name="Rodriguez F."/>
            <person name="Garrido J.L."/>
        </authorList>
    </citation>
    <scope>NUCLEOTIDE SEQUENCE [LARGE SCALE GENOMIC DNA]</scope>
    <source>
        <strain evidence="10 11">RCC1774</strain>
    </source>
</reference>
<dbReference type="InterPro" id="IPR051285">
    <property type="entry name" value="NADH_oxidoreductase_modular"/>
</dbReference>
<dbReference type="AlphaFoldDB" id="A0A2W1J720"/>
<dbReference type="SMART" id="SM00903">
    <property type="entry name" value="Flavin_Reduct"/>
    <property type="match status" value="1"/>
</dbReference>
<dbReference type="InterPro" id="IPR002563">
    <property type="entry name" value="Flavin_Rdtase-like_dom"/>
</dbReference>
<dbReference type="InterPro" id="IPR001279">
    <property type="entry name" value="Metallo-B-lactamas"/>
</dbReference>
<dbReference type="InterPro" id="IPR045761">
    <property type="entry name" value="ODP_dom"/>
</dbReference>
<evidence type="ECO:0000313" key="11">
    <source>
        <dbReference type="Proteomes" id="UP000248857"/>
    </source>
</evidence>
<evidence type="ECO:0000256" key="8">
    <source>
        <dbReference type="ARBA" id="ARBA00025633"/>
    </source>
</evidence>
<dbReference type="SUPFAM" id="SSF56281">
    <property type="entry name" value="Metallo-hydrolase/oxidoreductase"/>
    <property type="match status" value="1"/>
</dbReference>
<dbReference type="Pfam" id="PF01613">
    <property type="entry name" value="Flavin_Reduct"/>
    <property type="match status" value="1"/>
</dbReference>
<keyword evidence="4" id="KW-0813">Transport</keyword>
<dbReference type="InterPro" id="IPR012349">
    <property type="entry name" value="Split_barrel_FMN-bd"/>
</dbReference>
<dbReference type="Gene3D" id="3.60.15.10">
    <property type="entry name" value="Ribonuclease Z/Hydroxyacylglutathione hydrolase-like"/>
    <property type="match status" value="1"/>
</dbReference>
<dbReference type="Gene3D" id="3.40.50.360">
    <property type="match status" value="1"/>
</dbReference>
<evidence type="ECO:0000313" key="10">
    <source>
        <dbReference type="EMBL" id="PZD70329.1"/>
    </source>
</evidence>
<dbReference type="SUPFAM" id="SSF52218">
    <property type="entry name" value="Flavoproteins"/>
    <property type="match status" value="1"/>
</dbReference>
<dbReference type="InterPro" id="IPR008254">
    <property type="entry name" value="Flavodoxin/NO_synth"/>
</dbReference>
<accession>A0A2W1J720</accession>
<evidence type="ECO:0000256" key="6">
    <source>
        <dbReference type="ARBA" id="ARBA00022982"/>
    </source>
</evidence>
<dbReference type="GO" id="GO:0016646">
    <property type="term" value="F:oxidoreductase activity, acting on the CH-NH group of donors, NAD or NADP as acceptor"/>
    <property type="evidence" value="ECO:0007669"/>
    <property type="project" value="UniProtKB-ARBA"/>
</dbReference>
<dbReference type="GO" id="GO:0010181">
    <property type="term" value="F:FMN binding"/>
    <property type="evidence" value="ECO:0007669"/>
    <property type="project" value="InterPro"/>
</dbReference>
<dbReference type="Pfam" id="PF19583">
    <property type="entry name" value="ODP"/>
    <property type="match status" value="1"/>
</dbReference>
<name>A0A2W1J720_9CYAN</name>
<dbReference type="CDD" id="cd07709">
    <property type="entry name" value="flavodiiron_proteins_MBL-fold"/>
    <property type="match status" value="1"/>
</dbReference>
<evidence type="ECO:0000256" key="3">
    <source>
        <dbReference type="ARBA" id="ARBA00007121"/>
    </source>
</evidence>
<keyword evidence="10" id="KW-0560">Oxidoreductase</keyword>
<evidence type="ECO:0000256" key="5">
    <source>
        <dbReference type="ARBA" id="ARBA00022723"/>
    </source>
</evidence>
<dbReference type="SMART" id="SM00849">
    <property type="entry name" value="Lactamase_B"/>
    <property type="match status" value="1"/>
</dbReference>
<comment type="cofactor">
    <cofactor evidence="1">
        <name>Fe cation</name>
        <dbReference type="ChEBI" id="CHEBI:24875"/>
    </cofactor>
</comment>
<keyword evidence="11" id="KW-1185">Reference proteome</keyword>
<keyword evidence="5" id="KW-0479">Metal-binding</keyword>
<evidence type="ECO:0000256" key="4">
    <source>
        <dbReference type="ARBA" id="ARBA00022448"/>
    </source>
</evidence>
<evidence type="ECO:0000256" key="7">
    <source>
        <dbReference type="ARBA" id="ARBA00023004"/>
    </source>
</evidence>
<dbReference type="Gene3D" id="2.30.110.10">
    <property type="entry name" value="Electron Transport, Fmn-binding Protein, Chain A"/>
    <property type="match status" value="1"/>
</dbReference>
<sequence length="577" mass="64080">MATLSAPASDRPLNGRLTIQSQEIGAETLALRCLDWNRDRFDIEFGLEDGTTYNSFLIYGEKTALIDTSHAKFGRLYLDALAKNIDWFDLDYLIVSHTEPDHSGLVKEVLALAPKVTVVGAKVAIQFLENMVHQPFYSQVVKQGDRIDLGNDHELTFVSAPNLHWPDTILTHDAKTNILFTCDVFGMHYCNDLLYDEEPDRLAPHFQYYYDCLMRPNSRSVLSALKRTANLNVQTIATGHGPLLEQHIPDWIDRYRDWSEQQAQLDQLVVVFYEDGYGHGEILAQGIAQGITKTGVVVECVDLETADPHDLRELVQMAAGIVLGMPSQSNLATAHTALSSILAAVHRKQTVGLFESGGGEDEPIYPLRSTLQEMGLTEAFSPILVKDTPDRDLMQHCEEAGIDLGQWLTRDRTIQEIKALDTDLELALGRLSGGLYILTAQKGEVSNAMLASWVTQASLEPLGVAVAVAKDRAIESLLQVGDRFVLNILAEETAQHLMRHFLKRFPPGGDRFAGVKVYASSHGASILAEALAYLECQVTSRLECSDHWVIYSTVEQGRVSNLDGLTAVRHRKVGNHY</sequence>
<evidence type="ECO:0000256" key="1">
    <source>
        <dbReference type="ARBA" id="ARBA00001962"/>
    </source>
</evidence>
<dbReference type="RefSeq" id="WP_110989132.1">
    <property type="nucleotide sequence ID" value="NZ_CAWNWM010000043.1"/>
</dbReference>
<evidence type="ECO:0000256" key="2">
    <source>
        <dbReference type="ARBA" id="ARBA00006098"/>
    </source>
</evidence>
<dbReference type="EC" id="1.-.-.-" evidence="10"/>
<comment type="function">
    <text evidence="8">Mediates electron transfer from NADH to oxygen, reducing it to water. This modular protein has 3 redox cofactors, in other organisms the same activity requires 2 or 3 proteins.</text>
</comment>
<dbReference type="GO" id="GO:0046872">
    <property type="term" value="F:metal ion binding"/>
    <property type="evidence" value="ECO:0007669"/>
    <property type="project" value="UniProtKB-KW"/>
</dbReference>
<dbReference type="PANTHER" id="PTHR32145">
    <property type="entry name" value="DIFLAVIN FLAVOPROTEIN A 2-RELATED"/>
    <property type="match status" value="1"/>
</dbReference>
<dbReference type="SUPFAM" id="SSF50475">
    <property type="entry name" value="FMN-binding split barrel"/>
    <property type="match status" value="1"/>
</dbReference>
<proteinExistence type="inferred from homology"/>
<comment type="similarity">
    <text evidence="3">In the N-terminal section; belongs to the zinc metallo-hydrolase group 3 family.</text>
</comment>
<comment type="similarity">
    <text evidence="2">In the C-terminal section; belongs to the flavodoxin reductase family.</text>
</comment>